<reference evidence="3 4" key="1">
    <citation type="submission" date="2016-12" db="EMBL/GenBank/DDBJ databases">
        <title>Trade-off between light-utilization and light-protection in marine flavobacteria.</title>
        <authorList>
            <person name="Kumagai Y."/>
            <person name="Yoshizawa S."/>
            <person name="Kogure K."/>
            <person name="Iwasaki W."/>
        </authorList>
    </citation>
    <scope>NUCLEOTIDE SEQUENCE [LARGE SCALE GENOMIC DNA]</scope>
    <source>
        <strain evidence="3 4">NBRC 108759</strain>
    </source>
</reference>
<evidence type="ECO:0000313" key="4">
    <source>
        <dbReference type="Proteomes" id="UP000238882"/>
    </source>
</evidence>
<keyword evidence="3" id="KW-0418">Kinase</keyword>
<evidence type="ECO:0000313" key="3">
    <source>
        <dbReference type="EMBL" id="PQJ78159.1"/>
    </source>
</evidence>
<name>A0A2S7WKP2_9FLAO</name>
<keyword evidence="4" id="KW-1185">Reference proteome</keyword>
<protein>
    <submittedName>
        <fullName evidence="3">Histidine kinase</fullName>
    </submittedName>
</protein>
<keyword evidence="3" id="KW-0808">Transferase</keyword>
<accession>A0A2S7WKP2</accession>
<feature type="transmembrane region" description="Helical" evidence="1">
    <location>
        <begin position="79"/>
        <end position="103"/>
    </location>
</feature>
<dbReference type="OrthoDB" id="1157482at2"/>
<dbReference type="GO" id="GO:0000155">
    <property type="term" value="F:phosphorelay sensor kinase activity"/>
    <property type="evidence" value="ECO:0007669"/>
    <property type="project" value="InterPro"/>
</dbReference>
<dbReference type="InterPro" id="IPR010559">
    <property type="entry name" value="Sig_transdc_His_kin_internal"/>
</dbReference>
<dbReference type="GO" id="GO:0016020">
    <property type="term" value="C:membrane"/>
    <property type="evidence" value="ECO:0007669"/>
    <property type="project" value="InterPro"/>
</dbReference>
<evidence type="ECO:0000259" key="2">
    <source>
        <dbReference type="Pfam" id="PF06580"/>
    </source>
</evidence>
<feature type="transmembrane region" description="Helical" evidence="1">
    <location>
        <begin position="115"/>
        <end position="135"/>
    </location>
</feature>
<sequence>MKKLFIHQPLFRLLSPIISGIIIYLLVLLLNNNVQQAQEQFFNEELYFCIALSYLIQEFSRGLLVLFKKFLSDKLSAKNIILQIVISMLLCVAISTIAITFYFEYVLGFTASKEEIYVFNSIFCTITFIYIMLYISHQYLYKINTEKLAQEEIIKQNIEDDFKQFKKGINPNLLFESFESLLILIKTDKEKSDDFIDHLATIYRYILSGKEKQLVDFNDEILIVNELIQLFNYLPYSNIAINNNCKNSFLVVPGSLLFIVEQIVRTSIISSSSKLIINFDKKENDLEISYFRNDKITTQFNLKNIAEIIRSYHIYSKQKVKVLEEKSTRKIILPKLKIIV</sequence>
<proteinExistence type="predicted"/>
<gene>
    <name evidence="3" type="ORF">BTO18_02665</name>
</gene>
<keyword evidence="1" id="KW-0812">Transmembrane</keyword>
<organism evidence="3 4">
    <name type="scientific">Polaribacter porphyrae</name>
    <dbReference type="NCBI Taxonomy" id="1137780"/>
    <lineage>
        <taxon>Bacteria</taxon>
        <taxon>Pseudomonadati</taxon>
        <taxon>Bacteroidota</taxon>
        <taxon>Flavobacteriia</taxon>
        <taxon>Flavobacteriales</taxon>
        <taxon>Flavobacteriaceae</taxon>
    </lineage>
</organism>
<feature type="transmembrane region" description="Helical" evidence="1">
    <location>
        <begin position="12"/>
        <end position="30"/>
    </location>
</feature>
<feature type="domain" description="Signal transduction histidine kinase internal region" evidence="2">
    <location>
        <begin position="163"/>
        <end position="230"/>
    </location>
</feature>
<dbReference type="AlphaFoldDB" id="A0A2S7WKP2"/>
<keyword evidence="1" id="KW-1133">Transmembrane helix</keyword>
<keyword evidence="1" id="KW-0472">Membrane</keyword>
<dbReference type="Pfam" id="PF06580">
    <property type="entry name" value="His_kinase"/>
    <property type="match status" value="1"/>
</dbReference>
<dbReference type="EMBL" id="MSCN01000001">
    <property type="protein sequence ID" value="PQJ78159.1"/>
    <property type="molecule type" value="Genomic_DNA"/>
</dbReference>
<evidence type="ECO:0000256" key="1">
    <source>
        <dbReference type="SAM" id="Phobius"/>
    </source>
</evidence>
<comment type="caution">
    <text evidence="3">The sequence shown here is derived from an EMBL/GenBank/DDBJ whole genome shotgun (WGS) entry which is preliminary data.</text>
</comment>
<dbReference type="Proteomes" id="UP000238882">
    <property type="component" value="Unassembled WGS sequence"/>
</dbReference>
<dbReference type="RefSeq" id="WP_105014740.1">
    <property type="nucleotide sequence ID" value="NZ_MSCN01000001.1"/>
</dbReference>